<evidence type="ECO:0000256" key="3">
    <source>
        <dbReference type="ARBA" id="ARBA00009291"/>
    </source>
</evidence>
<feature type="region of interest" description="Disordered" evidence="10">
    <location>
        <begin position="629"/>
        <end position="663"/>
    </location>
</feature>
<feature type="compositionally biased region" description="Low complexity" evidence="10">
    <location>
        <begin position="762"/>
        <end position="782"/>
    </location>
</feature>
<evidence type="ECO:0000256" key="9">
    <source>
        <dbReference type="SAM" id="Coils"/>
    </source>
</evidence>
<dbReference type="OrthoDB" id="312015at2759"/>
<dbReference type="InterPro" id="IPR021622">
    <property type="entry name" value="Afadin/alpha-actinin-bd"/>
</dbReference>
<evidence type="ECO:0000256" key="1">
    <source>
        <dbReference type="ARBA" id="ARBA00004282"/>
    </source>
</evidence>
<dbReference type="GO" id="GO:0035735">
    <property type="term" value="P:intraciliary transport involved in cilium assembly"/>
    <property type="evidence" value="ECO:0007669"/>
    <property type="project" value="TreeGrafter"/>
</dbReference>
<protein>
    <submittedName>
        <fullName evidence="11">Uncharacterized protein</fullName>
    </submittedName>
</protein>
<dbReference type="AlphaFoldDB" id="A0A1R1Y0G2"/>
<comment type="caution">
    <text evidence="11">The sequence shown here is derived from an EMBL/GenBank/DDBJ whole genome shotgun (WGS) entry which is preliminary data.</text>
</comment>
<feature type="coiled-coil region" evidence="9">
    <location>
        <begin position="121"/>
        <end position="148"/>
    </location>
</feature>
<reference evidence="11 12" key="1">
    <citation type="submission" date="2017-01" db="EMBL/GenBank/DDBJ databases">
        <authorList>
            <person name="Mah S.A."/>
            <person name="Swanson W.J."/>
            <person name="Moy G.W."/>
            <person name="Vacquier V.D."/>
        </authorList>
    </citation>
    <scope>NUCLEOTIDE SEQUENCE [LARGE SCALE GENOMIC DNA]</scope>
    <source>
        <strain evidence="11 12">GSMNP</strain>
    </source>
</reference>
<feature type="coiled-coil region" evidence="9">
    <location>
        <begin position="339"/>
        <end position="373"/>
    </location>
</feature>
<dbReference type="Pfam" id="PF11559">
    <property type="entry name" value="ADIP"/>
    <property type="match status" value="1"/>
</dbReference>
<evidence type="ECO:0000256" key="4">
    <source>
        <dbReference type="ARBA" id="ARBA00022490"/>
    </source>
</evidence>
<evidence type="ECO:0000313" key="11">
    <source>
        <dbReference type="EMBL" id="OMJ20284.1"/>
    </source>
</evidence>
<dbReference type="EMBL" id="LSSN01001280">
    <property type="protein sequence ID" value="OMJ20284.1"/>
    <property type="molecule type" value="Genomic_DNA"/>
</dbReference>
<feature type="compositionally biased region" description="Basic and acidic residues" evidence="10">
    <location>
        <begin position="712"/>
        <end position="727"/>
    </location>
</feature>
<evidence type="ECO:0000256" key="7">
    <source>
        <dbReference type="ARBA" id="ARBA00023054"/>
    </source>
</evidence>
<dbReference type="InterPro" id="IPR052300">
    <property type="entry name" value="Adhesion_Centrosome_assoc"/>
</dbReference>
<keyword evidence="8" id="KW-0206">Cytoskeleton</keyword>
<dbReference type="GO" id="GO:0007155">
    <property type="term" value="P:cell adhesion"/>
    <property type="evidence" value="ECO:0007669"/>
    <property type="project" value="UniProtKB-KW"/>
</dbReference>
<feature type="region of interest" description="Disordered" evidence="10">
    <location>
        <begin position="518"/>
        <end position="550"/>
    </location>
</feature>
<feature type="compositionally biased region" description="Low complexity" evidence="10">
    <location>
        <begin position="633"/>
        <end position="643"/>
    </location>
</feature>
<accession>A0A1R1Y0G2</accession>
<evidence type="ECO:0000256" key="8">
    <source>
        <dbReference type="ARBA" id="ARBA00023212"/>
    </source>
</evidence>
<feature type="compositionally biased region" description="Basic and acidic residues" evidence="10">
    <location>
        <begin position="518"/>
        <end position="531"/>
    </location>
</feature>
<dbReference type="PANTHER" id="PTHR46507:SF4">
    <property type="entry name" value="SSX FAMILY MEMBER 2 INTERACTING PROTEIN"/>
    <property type="match status" value="1"/>
</dbReference>
<proteinExistence type="inferred from homology"/>
<keyword evidence="4" id="KW-0963">Cytoplasm</keyword>
<evidence type="ECO:0000313" key="12">
    <source>
        <dbReference type="Proteomes" id="UP000187283"/>
    </source>
</evidence>
<keyword evidence="12" id="KW-1185">Reference proteome</keyword>
<organism evidence="11 12">
    <name type="scientific">Smittium culicis</name>
    <dbReference type="NCBI Taxonomy" id="133412"/>
    <lineage>
        <taxon>Eukaryota</taxon>
        <taxon>Fungi</taxon>
        <taxon>Fungi incertae sedis</taxon>
        <taxon>Zoopagomycota</taxon>
        <taxon>Kickxellomycotina</taxon>
        <taxon>Harpellomycetes</taxon>
        <taxon>Harpellales</taxon>
        <taxon>Legeriomycetaceae</taxon>
        <taxon>Smittium</taxon>
    </lineage>
</organism>
<evidence type="ECO:0000256" key="5">
    <source>
        <dbReference type="ARBA" id="ARBA00022889"/>
    </source>
</evidence>
<feature type="compositionally biased region" description="Polar residues" evidence="10">
    <location>
        <begin position="783"/>
        <end position="812"/>
    </location>
</feature>
<gene>
    <name evidence="11" type="ORF">AYI70_g4209</name>
</gene>
<feature type="compositionally biased region" description="Polar residues" evidence="10">
    <location>
        <begin position="653"/>
        <end position="663"/>
    </location>
</feature>
<evidence type="ECO:0000256" key="6">
    <source>
        <dbReference type="ARBA" id="ARBA00022949"/>
    </source>
</evidence>
<feature type="region of interest" description="Disordered" evidence="10">
    <location>
        <begin position="712"/>
        <end position="844"/>
    </location>
</feature>
<comment type="subcellular location">
    <subcellularLocation>
        <location evidence="1">Cell junction</location>
    </subcellularLocation>
    <subcellularLocation>
        <location evidence="2">Cytoplasm</location>
        <location evidence="2">Cytoskeleton</location>
        <location evidence="2">Microtubule organizing center</location>
        <location evidence="2">Centrosome</location>
    </subcellularLocation>
</comment>
<feature type="compositionally biased region" description="Basic and acidic residues" evidence="10">
    <location>
        <begin position="539"/>
        <end position="548"/>
    </location>
</feature>
<feature type="compositionally biased region" description="Polar residues" evidence="10">
    <location>
        <begin position="732"/>
        <end position="741"/>
    </location>
</feature>
<sequence>MDISSYSDEPFGEGYISEDDRLYGEKKIDKEVEASAYSSSIAIERTYYLKEKSSMNERTDLYTTLQYINQELLAMNVPCPIRLSTSNEDLEDSQRVVECILSLINQSKNSIEYHTDLSSRLRRSMQEYDYLTEKVEGLKEKLDTSERKESALYSRNLSLNASVNKAEIASRKAITELNGVRSASESNKSQFMHEVKRKDQEILKFKERMQKLIIDKHKTSKVKVELIKSDHGQLNSYNYSDEIKSISSGKENKSDYDELTALENDLDFSKDQVFEKLKITLKKFRALIENFDTNSFEEERNILIQENKKIEASLQEEIISIKSTVSDLQKTISLKDDEINKFKSNNESISREIESAKNQNYKLSLNIDNYKQSIGEKDKVVNELKSKLAEQQSTLLRIMQAVSPLMTSSTNLEDSISEFIRDRNQLELDKQQLEYDKSQFMNAVLEMGKERTEVEKLRQKLKMHQINSSTAEFLSTLPPTPKWLKNADLSLPTPAIQKNLKNLMENTPISSMELLRESSRDTLDTNSRDSSRNPLYGKRSSENRRDTFENSSSVLKKYGETNSNRQGCKINQYMTESQARSRNNDMENEKFKHNLMDHNFETSNEARYEKSPYSNRDEGMEMGKYGNRSSTMNSYENSSNYRNNDAKIPDNPMQRNDGSTKGYVSNLSSSETMNGVELYMDRNIGSKSIIEKLGDTRNSEYREFESRKNYDNDGLEKNLKAGEKPNEYNDNEIYSKSSGMSRNPLENGGRPNSRYENTNKHSNTSFSRNSSLSSSPKKSTSLDNVSPFPTSITAQSSSKPQPFNSSTPNQYLATALRKKNTSLVPPQTSSKNPSNYMTKTPQSTLKHMPSLSNINANITNSGSISNTPKTVTKQKQKFCTRPGCAAHYVHYHDDGTIDEIVVHELKPPVPKFQKTSK</sequence>
<evidence type="ECO:0000256" key="10">
    <source>
        <dbReference type="SAM" id="MobiDB-lite"/>
    </source>
</evidence>
<dbReference type="PANTHER" id="PTHR46507">
    <property type="entry name" value="AFADIN- AND ALPHA-ACTININ-BINDING PROTEIN"/>
    <property type="match status" value="1"/>
</dbReference>
<keyword evidence="6" id="KW-0965">Cell junction</keyword>
<evidence type="ECO:0000256" key="2">
    <source>
        <dbReference type="ARBA" id="ARBA00004300"/>
    </source>
</evidence>
<dbReference type="Proteomes" id="UP000187283">
    <property type="component" value="Unassembled WGS sequence"/>
</dbReference>
<dbReference type="STRING" id="133412.A0A1R1Y0G2"/>
<dbReference type="GO" id="GO:0036064">
    <property type="term" value="C:ciliary basal body"/>
    <property type="evidence" value="ECO:0007669"/>
    <property type="project" value="TreeGrafter"/>
</dbReference>
<keyword evidence="5" id="KW-0130">Cell adhesion</keyword>
<keyword evidence="7 9" id="KW-0175">Coiled coil</keyword>
<feature type="compositionally biased region" description="Polar residues" evidence="10">
    <location>
        <begin position="821"/>
        <end position="844"/>
    </location>
</feature>
<name>A0A1R1Y0G2_9FUNG</name>
<comment type="similarity">
    <text evidence="3">Belongs to the ADIP family.</text>
</comment>
<feature type="coiled-coil region" evidence="9">
    <location>
        <begin position="416"/>
        <end position="467"/>
    </location>
</feature>